<evidence type="ECO:0000256" key="4">
    <source>
        <dbReference type="ARBA" id="ARBA00023080"/>
    </source>
</evidence>
<dbReference type="GO" id="GO:0009117">
    <property type="term" value="P:nucleotide metabolic process"/>
    <property type="evidence" value="ECO:0007669"/>
    <property type="project" value="UniProtKB-KW"/>
</dbReference>
<dbReference type="CDD" id="cd00555">
    <property type="entry name" value="Maf"/>
    <property type="match status" value="1"/>
</dbReference>
<dbReference type="EMBL" id="ONZI01000004">
    <property type="protein sequence ID" value="SPJ34608.1"/>
    <property type="molecule type" value="Genomic_DNA"/>
</dbReference>
<comment type="function">
    <text evidence="5">Nucleoside triphosphate pyrophosphatase. May have a dual role in cell division arrest and in preventing the incorporation of modified nucleotides into cellular nucleic acids.</text>
</comment>
<dbReference type="GO" id="GO:0047429">
    <property type="term" value="F:nucleoside triphosphate diphosphatase activity"/>
    <property type="evidence" value="ECO:0007669"/>
    <property type="project" value="UniProtKB-EC"/>
</dbReference>
<dbReference type="InterPro" id="IPR003697">
    <property type="entry name" value="Maf-like"/>
</dbReference>
<gene>
    <name evidence="6" type="primary">yceF</name>
    <name evidence="6" type="ORF">KSP9073_02649</name>
</gene>
<accession>A0A2R8CNX0</accession>
<comment type="catalytic activity">
    <reaction evidence="5">
        <text>a ribonucleoside 5'-triphosphate + H2O = a ribonucleoside 5'-phosphate + diphosphate + H(+)</text>
        <dbReference type="Rhea" id="RHEA:23996"/>
        <dbReference type="ChEBI" id="CHEBI:15377"/>
        <dbReference type="ChEBI" id="CHEBI:15378"/>
        <dbReference type="ChEBI" id="CHEBI:33019"/>
        <dbReference type="ChEBI" id="CHEBI:58043"/>
        <dbReference type="ChEBI" id="CHEBI:61557"/>
        <dbReference type="EC" id="3.6.1.9"/>
    </reaction>
</comment>
<keyword evidence="3 5" id="KW-0378">Hydrolase</keyword>
<evidence type="ECO:0000256" key="3">
    <source>
        <dbReference type="ARBA" id="ARBA00022801"/>
    </source>
</evidence>
<dbReference type="NCBIfam" id="TIGR00172">
    <property type="entry name" value="maf"/>
    <property type="match status" value="1"/>
</dbReference>
<dbReference type="GO" id="GO:0005737">
    <property type="term" value="C:cytoplasm"/>
    <property type="evidence" value="ECO:0007669"/>
    <property type="project" value="UniProtKB-SubCell"/>
</dbReference>
<comment type="catalytic activity">
    <reaction evidence="5">
        <text>a 2'-deoxyribonucleoside 5'-triphosphate + H2O = a 2'-deoxyribonucleoside 5'-phosphate + diphosphate + H(+)</text>
        <dbReference type="Rhea" id="RHEA:44644"/>
        <dbReference type="ChEBI" id="CHEBI:15377"/>
        <dbReference type="ChEBI" id="CHEBI:15378"/>
        <dbReference type="ChEBI" id="CHEBI:33019"/>
        <dbReference type="ChEBI" id="CHEBI:61560"/>
        <dbReference type="ChEBI" id="CHEBI:65317"/>
        <dbReference type="EC" id="3.6.1.9"/>
    </reaction>
</comment>
<dbReference type="EC" id="3.6.1.9" evidence="5"/>
<evidence type="ECO:0000256" key="2">
    <source>
        <dbReference type="ARBA" id="ARBA00022490"/>
    </source>
</evidence>
<evidence type="ECO:0000256" key="1">
    <source>
        <dbReference type="ARBA" id="ARBA00004496"/>
    </source>
</evidence>
<comment type="subcellular location">
    <subcellularLocation>
        <location evidence="1 5">Cytoplasm</location>
    </subcellularLocation>
</comment>
<dbReference type="PIRSF" id="PIRSF006305">
    <property type="entry name" value="Maf"/>
    <property type="match status" value="1"/>
</dbReference>
<evidence type="ECO:0000313" key="7">
    <source>
        <dbReference type="Proteomes" id="UP000244934"/>
    </source>
</evidence>
<reference evidence="7" key="1">
    <citation type="submission" date="2018-03" db="EMBL/GenBank/DDBJ databases">
        <authorList>
            <person name="Navarro De La Torre S."/>
        </authorList>
    </citation>
    <scope>NUCLEOTIDE SEQUENCE [LARGE SCALE GENOMIC DNA]</scope>
    <source>
        <strain evidence="7">EAod3</strain>
    </source>
</reference>
<evidence type="ECO:0000256" key="5">
    <source>
        <dbReference type="HAMAP-Rule" id="MF_00528"/>
    </source>
</evidence>
<dbReference type="AlphaFoldDB" id="A0A2R8CNX0"/>
<keyword evidence="4 5" id="KW-0546">Nucleotide metabolism</keyword>
<feature type="active site" description="Proton acceptor" evidence="5">
    <location>
        <position position="69"/>
    </location>
</feature>
<dbReference type="Gene3D" id="3.90.950.10">
    <property type="match status" value="1"/>
</dbReference>
<comment type="cofactor">
    <cofactor evidence="5">
        <name>a divalent metal cation</name>
        <dbReference type="ChEBI" id="CHEBI:60240"/>
    </cofactor>
</comment>
<comment type="caution">
    <text evidence="5">Lacks conserved residue(s) required for the propagation of feature annotation.</text>
</comment>
<protein>
    <recommendedName>
        <fullName evidence="5">Nucleoside triphosphate pyrophosphatase</fullName>
        <ecNumber evidence="5">3.6.1.9</ecNumber>
    </recommendedName>
    <alternativeName>
        <fullName evidence="5">Nucleotide pyrophosphatase</fullName>
        <shortName evidence="5">Nucleotide PPase</shortName>
    </alternativeName>
</protein>
<dbReference type="PANTHER" id="PTHR43213:SF10">
    <property type="entry name" value="7-METHYL-GTP PYROPHOSPHATASE"/>
    <property type="match status" value="1"/>
</dbReference>
<name>A0A2R8CNX0_9GAMM</name>
<sequence>MSLLVLASGSHSRRELLGRLGLPFHHHAPDIDETPRDGETPCMLAERLSRDKARALAKHYPHHLIIASDQVASLDNDLLGKPGSLDATRQQLQRFSGRRVRFLTGLALLDTRCGHCTTHLDLTTVDIRTLSPEEIEGYLTKEPAIDSAGGFYMEKMGTALFERIETTDPSALIGLPLIALCRLLREAGVNPLLE</sequence>
<dbReference type="OrthoDB" id="9813694at2"/>
<dbReference type="Pfam" id="PF02545">
    <property type="entry name" value="Maf"/>
    <property type="match status" value="1"/>
</dbReference>
<dbReference type="PANTHER" id="PTHR43213">
    <property type="entry name" value="BIFUNCTIONAL DTTP/UTP PYROPHOSPHATASE/METHYLTRANSFERASE PROTEIN-RELATED"/>
    <property type="match status" value="1"/>
</dbReference>
<dbReference type="Proteomes" id="UP000244934">
    <property type="component" value="Unassembled WGS sequence"/>
</dbReference>
<proteinExistence type="inferred from homology"/>
<dbReference type="RefSeq" id="WP_108843436.1">
    <property type="nucleotide sequence ID" value="NZ_ONZI01000004.1"/>
</dbReference>
<keyword evidence="7" id="KW-1185">Reference proteome</keyword>
<organism evidence="6 7">
    <name type="scientific">Kushneria phyllosphaerae</name>
    <dbReference type="NCBI Taxonomy" id="2100822"/>
    <lineage>
        <taxon>Bacteria</taxon>
        <taxon>Pseudomonadati</taxon>
        <taxon>Pseudomonadota</taxon>
        <taxon>Gammaproteobacteria</taxon>
        <taxon>Oceanospirillales</taxon>
        <taxon>Halomonadaceae</taxon>
        <taxon>Kushneria</taxon>
    </lineage>
</organism>
<dbReference type="SUPFAM" id="SSF52972">
    <property type="entry name" value="ITPase-like"/>
    <property type="match status" value="1"/>
</dbReference>
<comment type="similarity">
    <text evidence="5">Belongs to the Maf family.</text>
</comment>
<dbReference type="HAMAP" id="MF_00528">
    <property type="entry name" value="Maf"/>
    <property type="match status" value="1"/>
</dbReference>
<dbReference type="InterPro" id="IPR029001">
    <property type="entry name" value="ITPase-like_fam"/>
</dbReference>
<evidence type="ECO:0000313" key="6">
    <source>
        <dbReference type="EMBL" id="SPJ34608.1"/>
    </source>
</evidence>
<keyword evidence="2 5" id="KW-0963">Cytoplasm</keyword>